<dbReference type="InterPro" id="IPR001207">
    <property type="entry name" value="Transposase_mutator"/>
</dbReference>
<name>A0A1G5SFM3_9PROT</name>
<proteinExistence type="inferred from homology"/>
<dbReference type="STRING" id="51642.NSMM_470065"/>
<dbReference type="Pfam" id="PF00872">
    <property type="entry name" value="Transposase_mut"/>
    <property type="match status" value="1"/>
</dbReference>
<evidence type="ECO:0000256" key="7">
    <source>
        <dbReference type="SAM" id="MobiDB-lite"/>
    </source>
</evidence>
<evidence type="ECO:0000256" key="2">
    <source>
        <dbReference type="ARBA" id="ARBA00010961"/>
    </source>
</evidence>
<keyword evidence="6" id="KW-0814">Transposable element</keyword>
<accession>A0A1G5SFM3</accession>
<evidence type="ECO:0000313" key="9">
    <source>
        <dbReference type="Proteomes" id="UP000198729"/>
    </source>
</evidence>
<dbReference type="Proteomes" id="UP000198729">
    <property type="component" value="Unassembled WGS sequence"/>
</dbReference>
<dbReference type="PANTHER" id="PTHR33217:SF5">
    <property type="entry name" value="MUTATOR FAMILY TRANSPOSASE"/>
    <property type="match status" value="1"/>
</dbReference>
<evidence type="ECO:0000313" key="8">
    <source>
        <dbReference type="EMBL" id="SCZ85996.1"/>
    </source>
</evidence>
<feature type="compositionally biased region" description="Polar residues" evidence="7">
    <location>
        <begin position="45"/>
        <end position="54"/>
    </location>
</feature>
<feature type="region of interest" description="Disordered" evidence="7">
    <location>
        <begin position="41"/>
        <end position="60"/>
    </location>
</feature>
<keyword evidence="4 6" id="KW-0238">DNA-binding</keyword>
<evidence type="ECO:0000256" key="1">
    <source>
        <dbReference type="ARBA" id="ARBA00002190"/>
    </source>
</evidence>
<gene>
    <name evidence="8" type="ORF">NSMM_470065</name>
</gene>
<dbReference type="GO" id="GO:0004803">
    <property type="term" value="F:transposase activity"/>
    <property type="evidence" value="ECO:0007669"/>
    <property type="project" value="UniProtKB-UniRule"/>
</dbReference>
<keyword evidence="9" id="KW-1185">Reference proteome</keyword>
<dbReference type="EMBL" id="FMWO01000055">
    <property type="protein sequence ID" value="SCZ85996.1"/>
    <property type="molecule type" value="Genomic_DNA"/>
</dbReference>
<keyword evidence="5 6" id="KW-0233">DNA recombination</keyword>
<sequence>MADYKKPEDLINENGLLKQLTKALVERALQAEITEHLGHDKHETVTNPTGNARNGKSHKTLKGEFGELPIEIPRDREGSFEPRMISKHQTRWAGFDDKILSLYARGMTVREIQQHLTEMYGAEVSPTLISTVTDGVMDEVKPWRASMLEQLRGDAVEQRLGPCFTDPVLEGPHGGAVGDVRRVRQSAEPFVAHAVEQLVLRLFIREVVQTLQNKNANHRLRRVRRASALRTHRTGRHPINLHRQGSKVNVRLDLNQWVTQRVDFLAVVFVGEQVKLDGAMWFHRQEKNGLQNSVILPSLSRVGESRFFEAP</sequence>
<evidence type="ECO:0000256" key="5">
    <source>
        <dbReference type="ARBA" id="ARBA00023172"/>
    </source>
</evidence>
<evidence type="ECO:0000256" key="6">
    <source>
        <dbReference type="RuleBase" id="RU365089"/>
    </source>
</evidence>
<dbReference type="GO" id="GO:0003677">
    <property type="term" value="F:DNA binding"/>
    <property type="evidence" value="ECO:0007669"/>
    <property type="project" value="UniProtKB-UniRule"/>
</dbReference>
<organism evidence="8 9">
    <name type="scientific">Nitrosomonas mobilis</name>
    <dbReference type="NCBI Taxonomy" id="51642"/>
    <lineage>
        <taxon>Bacteria</taxon>
        <taxon>Pseudomonadati</taxon>
        <taxon>Pseudomonadota</taxon>
        <taxon>Betaproteobacteria</taxon>
        <taxon>Nitrosomonadales</taxon>
        <taxon>Nitrosomonadaceae</taxon>
        <taxon>Nitrosomonas</taxon>
    </lineage>
</organism>
<comment type="function">
    <text evidence="1 6">Required for the transposition of the insertion element.</text>
</comment>
<dbReference type="GO" id="GO:0006313">
    <property type="term" value="P:DNA transposition"/>
    <property type="evidence" value="ECO:0007669"/>
    <property type="project" value="UniProtKB-UniRule"/>
</dbReference>
<evidence type="ECO:0000256" key="3">
    <source>
        <dbReference type="ARBA" id="ARBA00022578"/>
    </source>
</evidence>
<reference evidence="8 9" key="1">
    <citation type="submission" date="2016-10" db="EMBL/GenBank/DDBJ databases">
        <authorList>
            <person name="de Groot N.N."/>
        </authorList>
    </citation>
    <scope>NUCLEOTIDE SEQUENCE [LARGE SCALE GENOMIC DNA]</scope>
    <source>
        <strain evidence="8">1</strain>
    </source>
</reference>
<evidence type="ECO:0000256" key="4">
    <source>
        <dbReference type="ARBA" id="ARBA00023125"/>
    </source>
</evidence>
<keyword evidence="3 6" id="KW-0815">Transposition</keyword>
<protein>
    <recommendedName>
        <fullName evidence="6">Mutator family transposase</fullName>
    </recommendedName>
</protein>
<comment type="similarity">
    <text evidence="2 6">Belongs to the transposase mutator family.</text>
</comment>
<dbReference type="PANTHER" id="PTHR33217">
    <property type="entry name" value="TRANSPOSASE FOR INSERTION SEQUENCE ELEMENT IS1081"/>
    <property type="match status" value="1"/>
</dbReference>
<dbReference type="AlphaFoldDB" id="A0A1G5SFM3"/>